<evidence type="ECO:0000256" key="6">
    <source>
        <dbReference type="PIRSR" id="PIRSR000097-3"/>
    </source>
</evidence>
<dbReference type="PROSITE" id="PS00062">
    <property type="entry name" value="ALDOKETO_REDUCTASE_2"/>
    <property type="match status" value="1"/>
</dbReference>
<keyword evidence="3" id="KW-0560">Oxidoreductase</keyword>
<dbReference type="AlphaFoldDB" id="A0A3S9MX65"/>
<dbReference type="EMBL" id="CP034549">
    <property type="protein sequence ID" value="AZQ43780.1"/>
    <property type="molecule type" value="Genomic_DNA"/>
</dbReference>
<protein>
    <submittedName>
        <fullName evidence="8">Aldo/keto reductase</fullName>
    </submittedName>
</protein>
<feature type="domain" description="NADP-dependent oxidoreductase" evidence="7">
    <location>
        <begin position="15"/>
        <end position="290"/>
    </location>
</feature>
<dbReference type="InterPro" id="IPR020471">
    <property type="entry name" value="AKR"/>
</dbReference>
<evidence type="ECO:0000256" key="5">
    <source>
        <dbReference type="PIRSR" id="PIRSR000097-2"/>
    </source>
</evidence>
<dbReference type="Pfam" id="PF00248">
    <property type="entry name" value="Aldo_ket_red"/>
    <property type="match status" value="1"/>
</dbReference>
<dbReference type="Proteomes" id="UP000279600">
    <property type="component" value="Chromosome"/>
</dbReference>
<dbReference type="RefSeq" id="WP_126446563.1">
    <property type="nucleotide sequence ID" value="NZ_CP034549.1"/>
</dbReference>
<dbReference type="InterPro" id="IPR036812">
    <property type="entry name" value="NAD(P)_OxRdtase_dom_sf"/>
</dbReference>
<dbReference type="Gene3D" id="3.20.20.100">
    <property type="entry name" value="NADP-dependent oxidoreductase domain"/>
    <property type="match status" value="1"/>
</dbReference>
<feature type="active site" description="Proton donor" evidence="4">
    <location>
        <position position="48"/>
    </location>
</feature>
<keyword evidence="9" id="KW-1185">Reference proteome</keyword>
<evidence type="ECO:0000256" key="2">
    <source>
        <dbReference type="ARBA" id="ARBA00022857"/>
    </source>
</evidence>
<dbReference type="PROSITE" id="PS00798">
    <property type="entry name" value="ALDOKETO_REDUCTASE_1"/>
    <property type="match status" value="1"/>
</dbReference>
<evidence type="ECO:0000313" key="8">
    <source>
        <dbReference type="EMBL" id="AZQ43780.1"/>
    </source>
</evidence>
<feature type="site" description="Lowers pKa of active site Tyr" evidence="6">
    <location>
        <position position="77"/>
    </location>
</feature>
<evidence type="ECO:0000259" key="7">
    <source>
        <dbReference type="Pfam" id="PF00248"/>
    </source>
</evidence>
<dbReference type="OrthoDB" id="9804790at2"/>
<sequence>MKTLKFKNGDELDAIGLGTWKSKPGEVKQAVKMALDAGYRHIDCALIYGNEAEIGEAFAEVFSEGKIKREDVWITSKLWNNSHLPKDVQPAIEKTLKDLQLDYLDLYLMHWPVAFKPDVMNPEGPKDFLTPQEAPVIDTWNAMIELKNKGLAKHIGVSNFSVTKLKDLLSKTNEVPEMNQVELHPLLQQNDLFEYCSKQGIHLTAYSPLGSGDRSDGMKQENEPNMLELETVKALADKHNVEPGQILIAWSHQRGTAVIPKSTSEGHIKDNIASAAVNFDEQDMKDLAGLDRHYRYVTGKFFEVPEKGYENIYDE</sequence>
<dbReference type="FunFam" id="3.20.20.100:FF:000006">
    <property type="entry name" value="Aldo-keto reductase family 1 member A1"/>
    <property type="match status" value="1"/>
</dbReference>
<feature type="binding site" evidence="5">
    <location>
        <position position="110"/>
    </location>
    <ligand>
        <name>substrate</name>
    </ligand>
</feature>
<dbReference type="InterPro" id="IPR023210">
    <property type="entry name" value="NADP_OxRdtase_dom"/>
</dbReference>
<dbReference type="SUPFAM" id="SSF51430">
    <property type="entry name" value="NAD(P)-linked oxidoreductase"/>
    <property type="match status" value="1"/>
</dbReference>
<evidence type="ECO:0000256" key="3">
    <source>
        <dbReference type="ARBA" id="ARBA00023002"/>
    </source>
</evidence>
<comment type="similarity">
    <text evidence="1">Belongs to the aldo/keto reductase family.</text>
</comment>
<dbReference type="CDD" id="cd19123">
    <property type="entry name" value="AKR_AKR3G1"/>
    <property type="match status" value="1"/>
</dbReference>
<keyword evidence="2" id="KW-0521">NADP</keyword>
<dbReference type="PRINTS" id="PR00069">
    <property type="entry name" value="ALDKETRDTASE"/>
</dbReference>
<dbReference type="InterPro" id="IPR018170">
    <property type="entry name" value="Aldo/ket_reductase_CS"/>
</dbReference>
<evidence type="ECO:0000256" key="4">
    <source>
        <dbReference type="PIRSR" id="PIRSR000097-1"/>
    </source>
</evidence>
<evidence type="ECO:0000256" key="1">
    <source>
        <dbReference type="ARBA" id="ARBA00007905"/>
    </source>
</evidence>
<organism evidence="8 9">
    <name type="scientific">Nonlabens ponticola</name>
    <dbReference type="NCBI Taxonomy" id="2496866"/>
    <lineage>
        <taxon>Bacteria</taxon>
        <taxon>Pseudomonadati</taxon>
        <taxon>Bacteroidota</taxon>
        <taxon>Flavobacteriia</taxon>
        <taxon>Flavobacteriales</taxon>
        <taxon>Flavobacteriaceae</taxon>
        <taxon>Nonlabens</taxon>
    </lineage>
</organism>
<dbReference type="KEGG" id="noj:EJ995_05885"/>
<accession>A0A3S9MX65</accession>
<gene>
    <name evidence="8" type="ORF">EJ995_05885</name>
</gene>
<evidence type="ECO:0000313" key="9">
    <source>
        <dbReference type="Proteomes" id="UP000279600"/>
    </source>
</evidence>
<dbReference type="GO" id="GO:0008106">
    <property type="term" value="F:alcohol dehydrogenase (NADP+) activity"/>
    <property type="evidence" value="ECO:0007669"/>
    <property type="project" value="InterPro"/>
</dbReference>
<reference evidence="8 9" key="1">
    <citation type="submission" date="2018-12" db="EMBL/GenBank/DDBJ databases">
        <title>Complete genome of Nonlabens sp. MJ115.</title>
        <authorList>
            <person name="Choi H.S."/>
            <person name="Jung J."/>
        </authorList>
    </citation>
    <scope>NUCLEOTIDE SEQUENCE [LARGE SCALE GENOMIC DNA]</scope>
    <source>
        <strain evidence="8 9">MJ115</strain>
    </source>
</reference>
<dbReference type="PANTHER" id="PTHR11732">
    <property type="entry name" value="ALDO/KETO REDUCTASE"/>
    <property type="match status" value="1"/>
</dbReference>
<name>A0A3S9MX65_9FLAO</name>
<proteinExistence type="inferred from homology"/>
<dbReference type="InterPro" id="IPR044496">
    <property type="entry name" value="AKR3G"/>
</dbReference>
<dbReference type="PIRSF" id="PIRSF000097">
    <property type="entry name" value="AKR"/>
    <property type="match status" value="1"/>
</dbReference>